<evidence type="ECO:0000256" key="1">
    <source>
        <dbReference type="SAM" id="Coils"/>
    </source>
</evidence>
<feature type="compositionally biased region" description="Polar residues" evidence="2">
    <location>
        <begin position="209"/>
        <end position="223"/>
    </location>
</feature>
<feature type="compositionally biased region" description="Low complexity" evidence="2">
    <location>
        <begin position="52"/>
        <end position="70"/>
    </location>
</feature>
<feature type="compositionally biased region" description="Basic and acidic residues" evidence="2">
    <location>
        <begin position="780"/>
        <end position="811"/>
    </location>
</feature>
<dbReference type="Proteomes" id="UP001140172">
    <property type="component" value="Unassembled WGS sequence"/>
</dbReference>
<feature type="region of interest" description="Disordered" evidence="2">
    <location>
        <begin position="348"/>
        <end position="381"/>
    </location>
</feature>
<feature type="coiled-coil region" evidence="1">
    <location>
        <begin position="551"/>
        <end position="585"/>
    </location>
</feature>
<feature type="region of interest" description="Disordered" evidence="2">
    <location>
        <begin position="845"/>
        <end position="889"/>
    </location>
</feature>
<feature type="region of interest" description="Disordered" evidence="2">
    <location>
        <begin position="1057"/>
        <end position="1175"/>
    </location>
</feature>
<dbReference type="EMBL" id="JANBUM010000331">
    <property type="protein sequence ID" value="KAJ2778802.1"/>
    <property type="molecule type" value="Genomic_DNA"/>
</dbReference>
<evidence type="ECO:0000256" key="2">
    <source>
        <dbReference type="SAM" id="MobiDB-lite"/>
    </source>
</evidence>
<keyword evidence="4" id="KW-1185">Reference proteome</keyword>
<feature type="compositionally biased region" description="Basic residues" evidence="2">
    <location>
        <begin position="1128"/>
        <end position="1145"/>
    </location>
</feature>
<feature type="region of interest" description="Disordered" evidence="2">
    <location>
        <begin position="415"/>
        <end position="524"/>
    </location>
</feature>
<evidence type="ECO:0000313" key="4">
    <source>
        <dbReference type="Proteomes" id="UP001140172"/>
    </source>
</evidence>
<feature type="compositionally biased region" description="Low complexity" evidence="2">
    <location>
        <begin position="952"/>
        <end position="963"/>
    </location>
</feature>
<feature type="compositionally biased region" description="Low complexity" evidence="2">
    <location>
        <begin position="1156"/>
        <end position="1169"/>
    </location>
</feature>
<dbReference type="OrthoDB" id="5598674at2759"/>
<comment type="caution">
    <text evidence="3">The sequence shown here is derived from an EMBL/GenBank/DDBJ whole genome shotgun (WGS) entry which is preliminary data.</text>
</comment>
<feature type="compositionally biased region" description="Low complexity" evidence="2">
    <location>
        <begin position="863"/>
        <end position="882"/>
    </location>
</feature>
<accession>A0A9W8H5U6</accession>
<feature type="region of interest" description="Disordered" evidence="2">
    <location>
        <begin position="777"/>
        <end position="830"/>
    </location>
</feature>
<feature type="compositionally biased region" description="Polar residues" evidence="2">
    <location>
        <begin position="508"/>
        <end position="524"/>
    </location>
</feature>
<keyword evidence="1" id="KW-0175">Coiled coil</keyword>
<sequence length="1175" mass="123229">MYTSQQQPSYKALPSSTRSRRVSGNHTGATAAAAPPPAASRPALHQAAFKFTGSSGNISNHSSSTSSTSTVAGEGLAASGISLQSWARSQYQLSQTTQTQPKQQQQQHKAYLTTPESPRISAPMYQTHYQYAGGPMASGARPQSSHAVQHAVADYFDPYGGQARGQTLAVVDRPPAAAAGAAPPRAVELPRQQTPPSPLMRAVRHARPTTPQSTPASAHSSAESLRALQKPAVYTPQTPAAYSPQKPAVYSPQASRLKPRAHTATEDGGAAVLRPADTSLRPRPLPTGTAAPRVTSMYVGGPGTPSEKPLLHVDVARTPQRASFQTADGTAPRSELIDFIERRRAQTVANDAPALRQKASDADSVASRTSDASERSFKRSTARLSQIDPLAAGAVAAAALVAGERVIARPRPASAWLGSSESTGGSLAKAPPARPPASSRIVPRAPASPPVSADAPSASVFARPRRTPSPSVDLPGAGGYARLRRTPSPSPNPYARNPPTLSAGVQVGGSQRATRARGVQTSSAPSIHGDAAVLDLMRQLDVQRSVHAHQITEYQEQVIDLELLNHDLQAEAEQLAQRLADAAQRHDSAMLDMRRKLDDTQARVDRELADVKRMHASKCDELGGQVAMLLGRCERLHGRLAAMGVAEDELLRLAAGAPAQHVAETGGPPDVHRAVEQIGVVDGAFIERQYVETRESAAEAEYFRQMMMYERSMENTTIALGFELKRTQAMYLQQAADFVREQMVRTGSIKRGPARAGKADAGPVEAASVEAASVEAASVEAEKVKAEKVEAGPVEAEKPMAEPANAEKAEPADTAQTRDSPPMLPAVPPMSPVLSLAASLAQMTQSAVSLPANHPSTTPTEQPPSAAATPKPTKTPRPTAATLEASRPRAYSSATFSGYSSQLASLVGLGIDRAAGGSGSSAARGFDSEGRASGLTRMMRGPAAQYAARQRSSTTATTASASADDGDGGVAPGAAPLRSPLAALSADFLAASGEPRGDDAPAAFASLPRRHPRAPTPTKAATMHWPRPSSSSLRLPGCSLDMTAEQLLQSLKLPAIGQTTGSRSQSPALTPVRGSRHSPVPRVASLTDLAHSPVSDRTLPEDAEDSGVGVVDAKELRINLGLDQSSGKPRRGQGLRPRAHRRRSRSVGTWDRSTARARAPAPAPVAFAPLFSNAP</sequence>
<feature type="compositionally biased region" description="Polar residues" evidence="2">
    <location>
        <begin position="1"/>
        <end position="17"/>
    </location>
</feature>
<organism evidence="3 4">
    <name type="scientific">Coemansia interrupta</name>
    <dbReference type="NCBI Taxonomy" id="1126814"/>
    <lineage>
        <taxon>Eukaryota</taxon>
        <taxon>Fungi</taxon>
        <taxon>Fungi incertae sedis</taxon>
        <taxon>Zoopagomycota</taxon>
        <taxon>Kickxellomycotina</taxon>
        <taxon>Kickxellomycetes</taxon>
        <taxon>Kickxellales</taxon>
        <taxon>Kickxellaceae</taxon>
        <taxon>Coemansia</taxon>
    </lineage>
</organism>
<proteinExistence type="predicted"/>
<feature type="compositionally biased region" description="Low complexity" evidence="2">
    <location>
        <begin position="428"/>
        <end position="460"/>
    </location>
</feature>
<feature type="compositionally biased region" description="Low complexity" evidence="2">
    <location>
        <begin position="175"/>
        <end position="186"/>
    </location>
</feature>
<protein>
    <submittedName>
        <fullName evidence="3">Uncharacterized protein</fullName>
    </submittedName>
</protein>
<feature type="compositionally biased region" description="Polar residues" evidence="2">
    <location>
        <begin position="1057"/>
        <end position="1068"/>
    </location>
</feature>
<feature type="region of interest" description="Disordered" evidence="2">
    <location>
        <begin position="175"/>
        <end position="298"/>
    </location>
</feature>
<feature type="region of interest" description="Disordered" evidence="2">
    <location>
        <begin position="942"/>
        <end position="974"/>
    </location>
</feature>
<name>A0A9W8H5U6_9FUNG</name>
<feature type="region of interest" description="Disordered" evidence="2">
    <location>
        <begin position="1"/>
        <end position="73"/>
    </location>
</feature>
<gene>
    <name evidence="3" type="ORF">GGI15_004069</name>
</gene>
<feature type="compositionally biased region" description="Polar residues" evidence="2">
    <location>
        <begin position="845"/>
        <end position="860"/>
    </location>
</feature>
<dbReference type="AlphaFoldDB" id="A0A9W8H5U6"/>
<feature type="region of interest" description="Disordered" evidence="2">
    <location>
        <begin position="992"/>
        <end position="1032"/>
    </location>
</feature>
<evidence type="ECO:0000313" key="3">
    <source>
        <dbReference type="EMBL" id="KAJ2778802.1"/>
    </source>
</evidence>
<reference evidence="3" key="1">
    <citation type="submission" date="2022-07" db="EMBL/GenBank/DDBJ databases">
        <title>Phylogenomic reconstructions and comparative analyses of Kickxellomycotina fungi.</title>
        <authorList>
            <person name="Reynolds N.K."/>
            <person name="Stajich J.E."/>
            <person name="Barry K."/>
            <person name="Grigoriev I.V."/>
            <person name="Crous P."/>
            <person name="Smith M.E."/>
        </authorList>
    </citation>
    <scope>NUCLEOTIDE SEQUENCE</scope>
    <source>
        <strain evidence="3">BCRC 34489</strain>
    </source>
</reference>